<sequence length="403" mass="44521">MDIPTPPTDVDVDTDISRGRPRKRKSCLGQYSPRPGHKHAKMDNTTPQHSAPALPPPFSRAYTISPERRARSRSTSPVKQKDSLRKGSPSTILSMSKADIPTGPAAEARKLLVEATKHRFLPESLREKISSSDADEFQLADDLFDSDLPDTDLAQLQAICENASDCSDDGQDEAAWCEIASSMLRLAIQPRSQDFELMDIRSQAPASIWLPFADSSHTGDSDARIPAKKSDFSLAFHRKSDRVKALNSISQLPGTNDSLALSHSVDRFASKLPLQCTVEVKREGGDHLDARTQIGTWHSAALCHAKYLTTTAGGQLPTFASLEKIVHLGWVVVGHKWEPFLTFPMPSGEHLSVGPVLRVDMGTIDLVSAYRLLSALRSQTKWLLEEYWPVFERAYSDAIARLQ</sequence>
<evidence type="ECO:0000256" key="1">
    <source>
        <dbReference type="SAM" id="MobiDB-lite"/>
    </source>
</evidence>
<evidence type="ECO:0000259" key="2">
    <source>
        <dbReference type="Pfam" id="PF20516"/>
    </source>
</evidence>
<dbReference type="OrthoDB" id="3941183at2759"/>
<protein>
    <recommendedName>
        <fullName evidence="2">PD-(D/E)XK nuclease-like domain-containing protein</fullName>
    </recommendedName>
</protein>
<dbReference type="Pfam" id="PF20516">
    <property type="entry name" value="PDDEXK_12"/>
    <property type="match status" value="1"/>
</dbReference>
<name>A0A6A6G494_9PEZI</name>
<reference evidence="4" key="1">
    <citation type="journal article" date="2020" name="Stud. Mycol.">
        <title>101 Dothideomycetes genomes: A test case for predicting lifestyles and emergence of pathogens.</title>
        <authorList>
            <person name="Haridas S."/>
            <person name="Albert R."/>
            <person name="Binder M."/>
            <person name="Bloem J."/>
            <person name="LaButti K."/>
            <person name="Salamov A."/>
            <person name="Andreopoulos B."/>
            <person name="Baker S."/>
            <person name="Barry K."/>
            <person name="Bills G."/>
            <person name="Bluhm B."/>
            <person name="Cannon C."/>
            <person name="Castanera R."/>
            <person name="Culley D."/>
            <person name="Daum C."/>
            <person name="Ezra D."/>
            <person name="Gonzalez J."/>
            <person name="Henrissat B."/>
            <person name="Kuo A."/>
            <person name="Liang C."/>
            <person name="Lipzen A."/>
            <person name="Lutzoni F."/>
            <person name="Magnuson J."/>
            <person name="Mondo S."/>
            <person name="Nolan M."/>
            <person name="Ohm R."/>
            <person name="Pangilinan J."/>
            <person name="Park H.-J."/>
            <person name="Ramirez L."/>
            <person name="Alfaro M."/>
            <person name="Sun H."/>
            <person name="Tritt A."/>
            <person name="Yoshinaga Y."/>
            <person name="Zwiers L.-H."/>
            <person name="Turgeon B."/>
            <person name="Goodwin S."/>
            <person name="Spatafora J."/>
            <person name="Crous P."/>
            <person name="Grigoriev I."/>
        </authorList>
    </citation>
    <scope>NUCLEOTIDE SEQUENCE [LARGE SCALE GENOMIC DNA]</scope>
    <source>
        <strain evidence="4">CECT 20119</strain>
    </source>
</reference>
<dbReference type="AlphaFoldDB" id="A0A6A6G494"/>
<dbReference type="Proteomes" id="UP000799538">
    <property type="component" value="Unassembled WGS sequence"/>
</dbReference>
<proteinExistence type="predicted"/>
<feature type="region of interest" description="Disordered" evidence="1">
    <location>
        <begin position="1"/>
        <end position="98"/>
    </location>
</feature>
<dbReference type="EMBL" id="ML992513">
    <property type="protein sequence ID" value="KAF2220260.1"/>
    <property type="molecule type" value="Genomic_DNA"/>
</dbReference>
<gene>
    <name evidence="3" type="ORF">BDZ85DRAFT_284683</name>
</gene>
<dbReference type="InterPro" id="IPR046797">
    <property type="entry name" value="PDDEXK_12"/>
</dbReference>
<organism evidence="3 4">
    <name type="scientific">Elsinoe ampelina</name>
    <dbReference type="NCBI Taxonomy" id="302913"/>
    <lineage>
        <taxon>Eukaryota</taxon>
        <taxon>Fungi</taxon>
        <taxon>Dikarya</taxon>
        <taxon>Ascomycota</taxon>
        <taxon>Pezizomycotina</taxon>
        <taxon>Dothideomycetes</taxon>
        <taxon>Dothideomycetidae</taxon>
        <taxon>Myriangiales</taxon>
        <taxon>Elsinoaceae</taxon>
        <taxon>Elsinoe</taxon>
    </lineage>
</organism>
<evidence type="ECO:0000313" key="3">
    <source>
        <dbReference type="EMBL" id="KAF2220260.1"/>
    </source>
</evidence>
<evidence type="ECO:0000313" key="4">
    <source>
        <dbReference type="Proteomes" id="UP000799538"/>
    </source>
</evidence>
<feature type="domain" description="PD-(D/E)XK nuclease-like" evidence="2">
    <location>
        <begin position="135"/>
        <end position="388"/>
    </location>
</feature>
<keyword evidence="4" id="KW-1185">Reference proteome</keyword>
<accession>A0A6A6G494</accession>